<dbReference type="OrthoDB" id="4062651at2759"/>
<keyword evidence="2" id="KW-0808">Transferase</keyword>
<evidence type="ECO:0000313" key="8">
    <source>
        <dbReference type="EMBL" id="RDX89837.1"/>
    </source>
</evidence>
<name>A0A371GH06_MUCPR</name>
<feature type="domain" description="Protein kinase" evidence="7">
    <location>
        <begin position="46"/>
        <end position="315"/>
    </location>
</feature>
<dbReference type="Gene3D" id="3.30.200.20">
    <property type="entry name" value="Phosphorylase Kinase, domain 1"/>
    <property type="match status" value="1"/>
</dbReference>
<dbReference type="PANTHER" id="PTHR47973">
    <property type="entry name" value="CYSTEINE-RICH RECEPTOR-LIKE PROTEIN KINASE 3"/>
    <property type="match status" value="1"/>
</dbReference>
<evidence type="ECO:0000256" key="4">
    <source>
        <dbReference type="ARBA" id="ARBA00022777"/>
    </source>
</evidence>
<sequence>MQFKCFCCFLPQEEQSKTQNSNKKKNKDYPWEIYTLKELLRATNNFHQDNKIGEGGFGSVYWGRTSKGIAVKRLKTMTAKAEMEFAVEVEVLGRVRHKNLLGLRGFYAGGDERLIVYDYMPNHSLLTHLHGQLATDCLLDWPKRMSIAIGAAEGLAYLHHEANPHIIHRDIKASNVLLDSEFQAKVADFGFAKLIPEGVSHLTTRVKGTLGYLAPEYAMWGKVSGSCDVYSFGILLLEIVSAKKPIEKLPGGVKRDIIQWATPHVQKGNFNHIADARLKGHFDLEQLISVIMIAMRCTDSSQDKRPSMLEVVEWLKGGTGKRKKDIPNFSYKTGDDKYEEDYVYGEIKTMQSKLKIPTMSHYALPHFGVNIIAFSFYFLLSVVNSSVGPYKKLHVTNLPRQEKSPQSPPSRTLFKDLSINQSKPTWARVYVPREALDNPHLKLPVVVFFHGGGFIAFSASSPGDHEFCLNMAHDTQSVVVSVEYRLAPEHRLPAAYKDAMEALHWIKTTDVAWVSRHVDYSRCFLLGESAGGNIVYNAGLRAAVEVDGSKQVRIQGLILVQPFFGGTKRTPSELNLANNLALPLFVTDLAWNLSLPVGADRDHEYSNPTVNGGSPVLDQIRELGWRVVVFGCDGDLLVDRQVGFVKLLEDKGVNVAGKFFSGGWHGIFVGDPSMANKLSLSGSHPPHTRSLQRTPNQFKHTWARVYLLHKALDYAPNFKLPLIVFYQSAASTNFHDFCVNMVNHTQSVVVSVNYHLAPERIGAWVEDYDGTHCLRARVCMWLDNFMKGVDMAFSSITLPCLSSFEFQQSLIY</sequence>
<reference evidence="8" key="1">
    <citation type="submission" date="2018-05" db="EMBL/GenBank/DDBJ databases">
        <title>Draft genome of Mucuna pruriens seed.</title>
        <authorList>
            <person name="Nnadi N.E."/>
            <person name="Vos R."/>
            <person name="Hasami M.H."/>
            <person name="Devisetty U.K."/>
            <person name="Aguiy J.C."/>
        </authorList>
    </citation>
    <scope>NUCLEOTIDE SEQUENCE [LARGE SCALE GENOMIC DNA]</scope>
    <source>
        <strain evidence="8">JCA_2017</strain>
    </source>
</reference>
<dbReference type="PROSITE" id="PS50011">
    <property type="entry name" value="PROTEIN_KINASE_DOM"/>
    <property type="match status" value="1"/>
</dbReference>
<dbReference type="InterPro" id="IPR013094">
    <property type="entry name" value="AB_hydrolase_3"/>
</dbReference>
<keyword evidence="3 6" id="KW-0547">Nucleotide-binding</keyword>
<evidence type="ECO:0000256" key="5">
    <source>
        <dbReference type="ARBA" id="ARBA00022840"/>
    </source>
</evidence>
<evidence type="ECO:0000256" key="6">
    <source>
        <dbReference type="PROSITE-ProRule" id="PRU10141"/>
    </source>
</evidence>
<dbReference type="FunFam" id="1.10.510.10:FF:000317">
    <property type="entry name" value="PTI1-like tyrosine-protein kinase At3g15890"/>
    <property type="match status" value="1"/>
</dbReference>
<dbReference type="Gene3D" id="1.10.510.10">
    <property type="entry name" value="Transferase(Phosphotransferase) domain 1"/>
    <property type="match status" value="1"/>
</dbReference>
<dbReference type="GO" id="GO:0004672">
    <property type="term" value="F:protein kinase activity"/>
    <property type="evidence" value="ECO:0007669"/>
    <property type="project" value="InterPro"/>
</dbReference>
<dbReference type="InterPro" id="IPR052059">
    <property type="entry name" value="CR_Ser/Thr_kinase"/>
</dbReference>
<dbReference type="InterPro" id="IPR017441">
    <property type="entry name" value="Protein_kinase_ATP_BS"/>
</dbReference>
<dbReference type="SUPFAM" id="SSF53474">
    <property type="entry name" value="alpha/beta-Hydrolases"/>
    <property type="match status" value="1"/>
</dbReference>
<dbReference type="EMBL" id="QJKJ01005559">
    <property type="protein sequence ID" value="RDX89837.1"/>
    <property type="molecule type" value="Genomic_DNA"/>
</dbReference>
<dbReference type="InterPro" id="IPR000719">
    <property type="entry name" value="Prot_kinase_dom"/>
</dbReference>
<evidence type="ECO:0000256" key="2">
    <source>
        <dbReference type="ARBA" id="ARBA00022679"/>
    </source>
</evidence>
<dbReference type="PROSITE" id="PS00108">
    <property type="entry name" value="PROTEIN_KINASE_ST"/>
    <property type="match status" value="1"/>
</dbReference>
<accession>A0A371GH06</accession>
<evidence type="ECO:0000256" key="1">
    <source>
        <dbReference type="ARBA" id="ARBA00010515"/>
    </source>
</evidence>
<comment type="caution">
    <text evidence="8">The sequence shown here is derived from an EMBL/GenBank/DDBJ whole genome shotgun (WGS) entry which is preliminary data.</text>
</comment>
<dbReference type="SMART" id="SM00220">
    <property type="entry name" value="S_TKc"/>
    <property type="match status" value="1"/>
</dbReference>
<evidence type="ECO:0000256" key="3">
    <source>
        <dbReference type="ARBA" id="ARBA00022741"/>
    </source>
</evidence>
<feature type="non-terminal residue" evidence="8">
    <location>
        <position position="1"/>
    </location>
</feature>
<proteinExistence type="inferred from homology"/>
<dbReference type="Pfam" id="PF07859">
    <property type="entry name" value="Abhydrolase_3"/>
    <property type="match status" value="1"/>
</dbReference>
<dbReference type="SUPFAM" id="SSF56112">
    <property type="entry name" value="Protein kinase-like (PK-like)"/>
    <property type="match status" value="1"/>
</dbReference>
<dbReference type="Proteomes" id="UP000257109">
    <property type="component" value="Unassembled WGS sequence"/>
</dbReference>
<comment type="similarity">
    <text evidence="1">Belongs to the 'GDXG' lipolytic enzyme family.</text>
</comment>
<keyword evidence="5 6" id="KW-0067">ATP-binding</keyword>
<dbReference type="InterPro" id="IPR011009">
    <property type="entry name" value="Kinase-like_dom_sf"/>
</dbReference>
<dbReference type="CDD" id="cd14066">
    <property type="entry name" value="STKc_IRAK"/>
    <property type="match status" value="1"/>
</dbReference>
<keyword evidence="4" id="KW-0418">Kinase</keyword>
<organism evidence="8 9">
    <name type="scientific">Mucuna pruriens</name>
    <name type="common">Velvet bean</name>
    <name type="synonym">Dolichos pruriens</name>
    <dbReference type="NCBI Taxonomy" id="157652"/>
    <lineage>
        <taxon>Eukaryota</taxon>
        <taxon>Viridiplantae</taxon>
        <taxon>Streptophyta</taxon>
        <taxon>Embryophyta</taxon>
        <taxon>Tracheophyta</taxon>
        <taxon>Spermatophyta</taxon>
        <taxon>Magnoliopsida</taxon>
        <taxon>eudicotyledons</taxon>
        <taxon>Gunneridae</taxon>
        <taxon>Pentapetalae</taxon>
        <taxon>rosids</taxon>
        <taxon>fabids</taxon>
        <taxon>Fabales</taxon>
        <taxon>Fabaceae</taxon>
        <taxon>Papilionoideae</taxon>
        <taxon>50 kb inversion clade</taxon>
        <taxon>NPAAA clade</taxon>
        <taxon>indigoferoid/millettioid clade</taxon>
        <taxon>Phaseoleae</taxon>
        <taxon>Mucuna</taxon>
    </lineage>
</organism>
<dbReference type="PROSITE" id="PS00107">
    <property type="entry name" value="PROTEIN_KINASE_ATP"/>
    <property type="match status" value="1"/>
</dbReference>
<evidence type="ECO:0000313" key="9">
    <source>
        <dbReference type="Proteomes" id="UP000257109"/>
    </source>
</evidence>
<dbReference type="GO" id="GO:0005524">
    <property type="term" value="F:ATP binding"/>
    <property type="evidence" value="ECO:0007669"/>
    <property type="project" value="UniProtKB-UniRule"/>
</dbReference>
<gene>
    <name evidence="8" type="ORF">CR513_28382</name>
</gene>
<dbReference type="Gene3D" id="3.40.50.1820">
    <property type="entry name" value="alpha/beta hydrolase"/>
    <property type="match status" value="2"/>
</dbReference>
<evidence type="ECO:0000259" key="7">
    <source>
        <dbReference type="PROSITE" id="PS50011"/>
    </source>
</evidence>
<dbReference type="Pfam" id="PF00069">
    <property type="entry name" value="Pkinase"/>
    <property type="match status" value="1"/>
</dbReference>
<dbReference type="GO" id="GO:0016787">
    <property type="term" value="F:hydrolase activity"/>
    <property type="evidence" value="ECO:0007669"/>
    <property type="project" value="InterPro"/>
</dbReference>
<feature type="binding site" evidence="6">
    <location>
        <position position="72"/>
    </location>
    <ligand>
        <name>ATP</name>
        <dbReference type="ChEBI" id="CHEBI:30616"/>
    </ligand>
</feature>
<keyword evidence="9" id="KW-1185">Reference proteome</keyword>
<dbReference type="InterPro" id="IPR029058">
    <property type="entry name" value="AB_hydrolase_fold"/>
</dbReference>
<dbReference type="InterPro" id="IPR008271">
    <property type="entry name" value="Ser/Thr_kinase_AS"/>
</dbReference>
<dbReference type="FunFam" id="3.30.200.20:FF:000406">
    <property type="entry name" value="PTI1-like tyrosine-protein kinase At3g15890"/>
    <property type="match status" value="1"/>
</dbReference>
<protein>
    <submittedName>
        <fullName evidence="8">PTI1-like tyrosine-protein kinase</fullName>
    </submittedName>
</protein>
<dbReference type="AlphaFoldDB" id="A0A371GH06"/>